<feature type="transmembrane region" description="Helical" evidence="1">
    <location>
        <begin position="97"/>
        <end position="120"/>
    </location>
</feature>
<protein>
    <submittedName>
        <fullName evidence="2">Uncharacterized protein</fullName>
    </submittedName>
</protein>
<reference evidence="2 3" key="1">
    <citation type="submission" date="2018-03" db="EMBL/GenBank/DDBJ databases">
        <authorList>
            <person name="Keele B.F."/>
        </authorList>
    </citation>
    <scope>NUCLEOTIDE SEQUENCE [LARGE SCALE GENOMIC DNA]</scope>
    <source>
        <strain evidence="2 3">CECT 8599</strain>
    </source>
</reference>
<evidence type="ECO:0000256" key="1">
    <source>
        <dbReference type="SAM" id="Phobius"/>
    </source>
</evidence>
<dbReference type="AlphaFoldDB" id="A0A2R8BAS9"/>
<name>A0A2R8BAS9_9RHOB</name>
<keyword evidence="3" id="KW-1185">Reference proteome</keyword>
<gene>
    <name evidence="2" type="ORF">ASD8599_00908</name>
</gene>
<accession>A0A2R8BAS9</accession>
<keyword evidence="1" id="KW-0472">Membrane</keyword>
<evidence type="ECO:0000313" key="2">
    <source>
        <dbReference type="EMBL" id="SPH20169.1"/>
    </source>
</evidence>
<dbReference type="Proteomes" id="UP000244880">
    <property type="component" value="Unassembled WGS sequence"/>
</dbReference>
<dbReference type="OrthoDB" id="7874312at2"/>
<proteinExistence type="predicted"/>
<organism evidence="2 3">
    <name type="scientific">Ascidiaceihabitans donghaensis</name>
    <dbReference type="NCBI Taxonomy" id="1510460"/>
    <lineage>
        <taxon>Bacteria</taxon>
        <taxon>Pseudomonadati</taxon>
        <taxon>Pseudomonadota</taxon>
        <taxon>Alphaproteobacteria</taxon>
        <taxon>Rhodobacterales</taxon>
        <taxon>Paracoccaceae</taxon>
        <taxon>Ascidiaceihabitans</taxon>
    </lineage>
</organism>
<keyword evidence="1" id="KW-1133">Transmembrane helix</keyword>
<evidence type="ECO:0000313" key="3">
    <source>
        <dbReference type="Proteomes" id="UP000244880"/>
    </source>
</evidence>
<sequence length="124" mass="14044">MTTAEDISDMAERLRAMLAQKFRFKARDFPRALSKAGRRLPRKLHVQAQIIVEAQKLGGNPKLMRRVDMDAVSHAHDAISAYLAKIDPEDVRRGRRLALLGDIAAKLLIIVAAFVVWLWWTGKL</sequence>
<dbReference type="RefSeq" id="WP_108827420.1">
    <property type="nucleotide sequence ID" value="NZ_OMOR01000001.1"/>
</dbReference>
<keyword evidence="1" id="KW-0812">Transmembrane</keyword>
<dbReference type="EMBL" id="OMOR01000001">
    <property type="protein sequence ID" value="SPH20169.1"/>
    <property type="molecule type" value="Genomic_DNA"/>
</dbReference>